<name>A0A844Y8F9_9SPHN</name>
<dbReference type="Gene3D" id="2.40.10.220">
    <property type="entry name" value="predicted glycosyltransferase like domains"/>
    <property type="match status" value="1"/>
</dbReference>
<proteinExistence type="predicted"/>
<feature type="domain" description="PilZ" evidence="1">
    <location>
        <begin position="11"/>
        <end position="91"/>
    </location>
</feature>
<sequence length="121" mass="13209">MSAVDTRNVSRDSLFLMADITVDGSTHPVRAKVRNLSAGGMMADGDFTVERGMRLVVDLRHVGHVTGTVAWVQDSRIGIAFDKEIDPKQVRARIGVSESTVPAHIRTAPAFTDPQIGKRRL</sequence>
<dbReference type="EMBL" id="WTYD01000002">
    <property type="protein sequence ID" value="MXO54554.1"/>
    <property type="molecule type" value="Genomic_DNA"/>
</dbReference>
<comment type="caution">
    <text evidence="2">The sequence shown here is derived from an EMBL/GenBank/DDBJ whole genome shotgun (WGS) entry which is preliminary data.</text>
</comment>
<evidence type="ECO:0000259" key="1">
    <source>
        <dbReference type="Pfam" id="PF07238"/>
    </source>
</evidence>
<dbReference type="AlphaFoldDB" id="A0A844Y8F9"/>
<dbReference type="Proteomes" id="UP000430272">
    <property type="component" value="Unassembled WGS sequence"/>
</dbReference>
<organism evidence="2 3">
    <name type="scientific">Qipengyuania pelagi</name>
    <dbReference type="NCBI Taxonomy" id="994320"/>
    <lineage>
        <taxon>Bacteria</taxon>
        <taxon>Pseudomonadati</taxon>
        <taxon>Pseudomonadota</taxon>
        <taxon>Alphaproteobacteria</taxon>
        <taxon>Sphingomonadales</taxon>
        <taxon>Erythrobacteraceae</taxon>
        <taxon>Qipengyuania</taxon>
    </lineage>
</organism>
<keyword evidence="3" id="KW-1185">Reference proteome</keyword>
<dbReference type="Pfam" id="PF07238">
    <property type="entry name" value="PilZ"/>
    <property type="match status" value="1"/>
</dbReference>
<accession>A0A844Y8F9</accession>
<reference evidence="2 3" key="1">
    <citation type="submission" date="2019-12" db="EMBL/GenBank/DDBJ databases">
        <title>Genomic-based taxomic classification of the family Erythrobacteraceae.</title>
        <authorList>
            <person name="Xu L."/>
        </authorList>
    </citation>
    <scope>NUCLEOTIDE SEQUENCE [LARGE SCALE GENOMIC DNA]</scope>
    <source>
        <strain evidence="2 3">JCM 17468</strain>
    </source>
</reference>
<dbReference type="InterPro" id="IPR009875">
    <property type="entry name" value="PilZ_domain"/>
</dbReference>
<dbReference type="GO" id="GO:0035438">
    <property type="term" value="F:cyclic-di-GMP binding"/>
    <property type="evidence" value="ECO:0007669"/>
    <property type="project" value="InterPro"/>
</dbReference>
<dbReference type="SUPFAM" id="SSF141371">
    <property type="entry name" value="PilZ domain-like"/>
    <property type="match status" value="1"/>
</dbReference>
<evidence type="ECO:0000313" key="2">
    <source>
        <dbReference type="EMBL" id="MXO54554.1"/>
    </source>
</evidence>
<dbReference type="OrthoDB" id="7391081at2"/>
<gene>
    <name evidence="2" type="ORF">GRI47_11140</name>
</gene>
<evidence type="ECO:0000313" key="3">
    <source>
        <dbReference type="Proteomes" id="UP000430272"/>
    </source>
</evidence>
<dbReference type="RefSeq" id="WP_160661463.1">
    <property type="nucleotide sequence ID" value="NZ_BAABDV010000001.1"/>
</dbReference>
<protein>
    <submittedName>
        <fullName evidence="2">PilZ domain-containing protein</fullName>
    </submittedName>
</protein>